<organism evidence="2 3">
    <name type="scientific">Parvimonas parva</name>
    <dbReference type="NCBI Taxonomy" id="2769485"/>
    <lineage>
        <taxon>Bacteria</taxon>
        <taxon>Bacillati</taxon>
        <taxon>Bacillota</taxon>
        <taxon>Tissierellia</taxon>
        <taxon>Tissierellales</taxon>
        <taxon>Peptoniphilaceae</taxon>
        <taxon>Parvimonas</taxon>
    </lineage>
</organism>
<keyword evidence="1" id="KW-0812">Transmembrane</keyword>
<evidence type="ECO:0000313" key="2">
    <source>
        <dbReference type="EMBL" id="MBK1468671.1"/>
    </source>
</evidence>
<dbReference type="Proteomes" id="UP000823123">
    <property type="component" value="Unassembled WGS sequence"/>
</dbReference>
<comment type="caution">
    <text evidence="2">The sequence shown here is derived from an EMBL/GenBank/DDBJ whole genome shotgun (WGS) entry which is preliminary data.</text>
</comment>
<evidence type="ECO:0008006" key="4">
    <source>
        <dbReference type="Google" id="ProtNLM"/>
    </source>
</evidence>
<evidence type="ECO:0000313" key="3">
    <source>
        <dbReference type="Proteomes" id="UP000823123"/>
    </source>
</evidence>
<feature type="transmembrane region" description="Helical" evidence="1">
    <location>
        <begin position="7"/>
        <end position="27"/>
    </location>
</feature>
<evidence type="ECO:0000256" key="1">
    <source>
        <dbReference type="SAM" id="Phobius"/>
    </source>
</evidence>
<keyword evidence="3" id="KW-1185">Reference proteome</keyword>
<accession>A0ABS1C989</accession>
<proteinExistence type="predicted"/>
<keyword evidence="1" id="KW-0472">Membrane</keyword>
<keyword evidence="1" id="KW-1133">Transmembrane helix</keyword>
<dbReference type="EMBL" id="JACVDA010000012">
    <property type="protein sequence ID" value="MBK1468671.1"/>
    <property type="molecule type" value="Genomic_DNA"/>
</dbReference>
<gene>
    <name evidence="2" type="ORF">IBJ83_05000</name>
</gene>
<name>A0ABS1C989_9FIRM</name>
<protein>
    <recommendedName>
        <fullName evidence="4">DUF4825 domain-containing protein</fullName>
    </recommendedName>
</protein>
<reference evidence="2 3" key="1">
    <citation type="submission" date="2020-09" db="EMBL/GenBank/DDBJ databases">
        <title>Parvimonas S3374 sp. nov.</title>
        <authorList>
            <person name="Buhl M."/>
        </authorList>
    </citation>
    <scope>NUCLEOTIDE SEQUENCE [LARGE SCALE GENOMIC DNA]</scope>
    <source>
        <strain evidence="2 3">S3374</strain>
    </source>
</reference>
<sequence>MKKNRILKIILIILGITLISILIRYNYEVITLKNDILSSEKVKIYFEGNGHTINLKTVEERNELIDLITNYKIKFFSKIEDVEKTPPAISLSFDGKEIDFFIYEKNSIMDFHKNKSKYFLINFLSDNIYEKSLIKIYEKFCENYKKDSYYIKLKSRN</sequence>